<dbReference type="GO" id="GO:0004623">
    <property type="term" value="F:phospholipase A2 activity"/>
    <property type="evidence" value="ECO:0007669"/>
    <property type="project" value="UniProtKB-EC"/>
</dbReference>
<dbReference type="EMBL" id="JBBCAQ010000036">
    <property type="protein sequence ID" value="KAK7576547.1"/>
    <property type="molecule type" value="Genomic_DNA"/>
</dbReference>
<proteinExistence type="predicted"/>
<dbReference type="CDD" id="cd04704">
    <property type="entry name" value="PLA2_bee_venom_like"/>
    <property type="match status" value="1"/>
</dbReference>
<evidence type="ECO:0000256" key="12">
    <source>
        <dbReference type="ARBA" id="ARBA00029903"/>
    </source>
</evidence>
<dbReference type="SUPFAM" id="SSF48619">
    <property type="entry name" value="Phospholipase A2, PLA2"/>
    <property type="match status" value="1"/>
</dbReference>
<comment type="cofactor">
    <cofactor evidence="1">
        <name>Ca(2+)</name>
        <dbReference type="ChEBI" id="CHEBI:29108"/>
    </cofactor>
</comment>
<dbReference type="InterPro" id="IPR036444">
    <property type="entry name" value="PLipase_A2_dom_sf"/>
</dbReference>
<keyword evidence="9" id="KW-0442">Lipid degradation</keyword>
<comment type="subcellular location">
    <subcellularLocation>
        <location evidence="2">Secreted</location>
    </subcellularLocation>
</comment>
<name>A0AAN9T801_9HEMI</name>
<dbReference type="EC" id="3.1.1.4" evidence="3"/>
<evidence type="ECO:0000256" key="6">
    <source>
        <dbReference type="ARBA" id="ARBA00022723"/>
    </source>
</evidence>
<evidence type="ECO:0000256" key="4">
    <source>
        <dbReference type="ARBA" id="ARBA00021721"/>
    </source>
</evidence>
<sequence length="284" mass="32047">MVSSSDAKTIFNPLAHGYSRRIDLYLHEIREKNAPPSNLEMRNGKQNHAILLNPLIMQFFTFGEVAETTANLESIDSDNIRQYLTNENAPTSSADSSKNTENSGAYYVTSSDKNQQPIMPTNSNQATSNDTSIMELLPTITTPFFDSITHAIVGEIQQHVQLIKPGTKWCGDGNKARSYEDVGVLYKTDKCCRTHDKCPHYILAHETKYGLHNEAHFTRSHCDCDASFYDCLKKVNSPFSTSVGITYFNLLKMRCFRYEYPVIMCSNTSGCPNFRLDVSFFGQL</sequence>
<evidence type="ECO:0000256" key="9">
    <source>
        <dbReference type="ARBA" id="ARBA00022963"/>
    </source>
</evidence>
<keyword evidence="6" id="KW-0479">Metal-binding</keyword>
<dbReference type="GO" id="GO:0005576">
    <property type="term" value="C:extracellular region"/>
    <property type="evidence" value="ECO:0007669"/>
    <property type="project" value="UniProtKB-SubCell"/>
</dbReference>
<gene>
    <name evidence="14" type="ORF">V9T40_012833</name>
</gene>
<dbReference type="SMART" id="SM00085">
    <property type="entry name" value="PA2c"/>
    <property type="match status" value="1"/>
</dbReference>
<evidence type="ECO:0000256" key="2">
    <source>
        <dbReference type="ARBA" id="ARBA00004613"/>
    </source>
</evidence>
<evidence type="ECO:0000256" key="8">
    <source>
        <dbReference type="ARBA" id="ARBA00022837"/>
    </source>
</evidence>
<evidence type="ECO:0000256" key="1">
    <source>
        <dbReference type="ARBA" id="ARBA00001913"/>
    </source>
</evidence>
<evidence type="ECO:0000256" key="3">
    <source>
        <dbReference type="ARBA" id="ARBA00013278"/>
    </source>
</evidence>
<keyword evidence="5" id="KW-0964">Secreted</keyword>
<dbReference type="GO" id="GO:0006644">
    <property type="term" value="P:phospholipid metabolic process"/>
    <property type="evidence" value="ECO:0007669"/>
    <property type="project" value="InterPro"/>
</dbReference>
<feature type="domain" description="Phospholipase A2-like central" evidence="13">
    <location>
        <begin position="155"/>
        <end position="272"/>
    </location>
</feature>
<keyword evidence="11" id="KW-1015">Disulfide bond</keyword>
<dbReference type="Gene3D" id="1.20.90.10">
    <property type="entry name" value="Phospholipase A2 domain"/>
    <property type="match status" value="1"/>
</dbReference>
<dbReference type="Proteomes" id="UP001367676">
    <property type="component" value="Unassembled WGS sequence"/>
</dbReference>
<evidence type="ECO:0000256" key="10">
    <source>
        <dbReference type="ARBA" id="ARBA00023098"/>
    </source>
</evidence>
<dbReference type="PROSITE" id="PS00118">
    <property type="entry name" value="PA2_HIS"/>
    <property type="match status" value="1"/>
</dbReference>
<dbReference type="FunFam" id="1.20.90.10:FF:000002">
    <property type="entry name" value="Phospholipase A2 group III"/>
    <property type="match status" value="1"/>
</dbReference>
<evidence type="ECO:0000256" key="7">
    <source>
        <dbReference type="ARBA" id="ARBA00022801"/>
    </source>
</evidence>
<dbReference type="AlphaFoldDB" id="A0AAN9T801"/>
<keyword evidence="10" id="KW-0443">Lipid metabolism</keyword>
<dbReference type="GO" id="GO:0050482">
    <property type="term" value="P:arachidonate secretion"/>
    <property type="evidence" value="ECO:0007669"/>
    <property type="project" value="InterPro"/>
</dbReference>
<accession>A0AAN9T801</accession>
<evidence type="ECO:0000313" key="14">
    <source>
        <dbReference type="EMBL" id="KAK7576547.1"/>
    </source>
</evidence>
<organism evidence="14 15">
    <name type="scientific">Parthenolecanium corni</name>
    <dbReference type="NCBI Taxonomy" id="536013"/>
    <lineage>
        <taxon>Eukaryota</taxon>
        <taxon>Metazoa</taxon>
        <taxon>Ecdysozoa</taxon>
        <taxon>Arthropoda</taxon>
        <taxon>Hexapoda</taxon>
        <taxon>Insecta</taxon>
        <taxon>Pterygota</taxon>
        <taxon>Neoptera</taxon>
        <taxon>Paraneoptera</taxon>
        <taxon>Hemiptera</taxon>
        <taxon>Sternorrhyncha</taxon>
        <taxon>Coccoidea</taxon>
        <taxon>Coccidae</taxon>
        <taxon>Parthenolecanium</taxon>
    </lineage>
</organism>
<keyword evidence="7" id="KW-0378">Hydrolase</keyword>
<reference evidence="14 15" key="1">
    <citation type="submission" date="2024-03" db="EMBL/GenBank/DDBJ databases">
        <title>Adaptation during the transition from Ophiocordyceps entomopathogen to insect associate is accompanied by gene loss and intensified selection.</title>
        <authorList>
            <person name="Ward C.M."/>
            <person name="Onetto C.A."/>
            <person name="Borneman A.R."/>
        </authorList>
    </citation>
    <scope>NUCLEOTIDE SEQUENCE [LARGE SCALE GENOMIC DNA]</scope>
    <source>
        <strain evidence="14">AWRI1</strain>
        <tissue evidence="14">Single Adult Female</tissue>
    </source>
</reference>
<dbReference type="InterPro" id="IPR016090">
    <property type="entry name" value="PLA2-like_dom"/>
</dbReference>
<keyword evidence="8" id="KW-0106">Calcium</keyword>
<dbReference type="PANTHER" id="PTHR12253">
    <property type="entry name" value="RH14732P"/>
    <property type="match status" value="1"/>
</dbReference>
<keyword evidence="15" id="KW-1185">Reference proteome</keyword>
<dbReference type="GO" id="GO:0016042">
    <property type="term" value="P:lipid catabolic process"/>
    <property type="evidence" value="ECO:0007669"/>
    <property type="project" value="UniProtKB-KW"/>
</dbReference>
<dbReference type="Pfam" id="PF05826">
    <property type="entry name" value="Phospholip_A2_2"/>
    <property type="match status" value="1"/>
</dbReference>
<evidence type="ECO:0000256" key="11">
    <source>
        <dbReference type="ARBA" id="ARBA00023157"/>
    </source>
</evidence>
<dbReference type="GO" id="GO:0046872">
    <property type="term" value="F:metal ion binding"/>
    <property type="evidence" value="ECO:0007669"/>
    <property type="project" value="UniProtKB-KW"/>
</dbReference>
<evidence type="ECO:0000259" key="13">
    <source>
        <dbReference type="SMART" id="SM00085"/>
    </source>
</evidence>
<dbReference type="InterPro" id="IPR033113">
    <property type="entry name" value="PLA2_histidine"/>
</dbReference>
<comment type="caution">
    <text evidence="14">The sequence shown here is derived from an EMBL/GenBank/DDBJ whole genome shotgun (WGS) entry which is preliminary data.</text>
</comment>
<evidence type="ECO:0000313" key="15">
    <source>
        <dbReference type="Proteomes" id="UP001367676"/>
    </source>
</evidence>
<evidence type="ECO:0000256" key="5">
    <source>
        <dbReference type="ARBA" id="ARBA00022525"/>
    </source>
</evidence>
<protein>
    <recommendedName>
        <fullName evidence="4">Phospholipase A2</fullName>
        <ecNumber evidence="3">3.1.1.4</ecNumber>
    </recommendedName>
    <alternativeName>
        <fullName evidence="12">Phosphatidylcholine 2-acylhydrolase</fullName>
    </alternativeName>
</protein>